<name>A0A844ANK5_9RHOB</name>
<keyword evidence="3" id="KW-0285">Flavoprotein</keyword>
<sequence length="530" mass="57766">MGTYDYVIVGAGSAGCVLANRLSEDPNVRVLLLEAGGKDNYHWIHIPVGYLYCIGNPRTDWGFKTAPCKGLNGRALLYPRGRVLGGCSSINGMLYLRGQATDYDGWRQMGLDGWGWEDVLPYFIKSEDYYAGRDETHGSGGEWKVAKQRLNWEVLDAWKAAAVAAGLPESDDFNRGDNHGVGYFKVNQHKGWRWSTARGFLSPAKSRPNLDVLTHAQAEQILFEGKRATGVRFDLKGVTTTVRARHEVILSSGAIGSPQLLQLSGVGPGALLQRHGIEVVLDHPEVGGNLQDHLQIRCAYRVTGAKTLNTMANSLWGKAKIGLEYLLKRSGPMSMAPSQLGAFAYSSPDVASPDLEYHVQPVTLEAFGQAPHDFPAITASVCHLRPESRGHVEITSRDPKAAPEIQPNYLSTEGDRRVAARAIALTRNIMAQQPMARYQPEEFKPGPQYQTEAELIQGAGEIGSTIFHPVGTARMGADDGAVVDKELRVKGLRGLRVVDASVMPRIVSGNTNSPTIMIAEKAADMIRAAR</sequence>
<organism evidence="7 8">
    <name type="scientific">Tritonibacter aquimaris</name>
    <dbReference type="NCBI Taxonomy" id="2663379"/>
    <lineage>
        <taxon>Bacteria</taxon>
        <taxon>Pseudomonadati</taxon>
        <taxon>Pseudomonadota</taxon>
        <taxon>Alphaproteobacteria</taxon>
        <taxon>Rhodobacterales</taxon>
        <taxon>Paracoccaceae</taxon>
        <taxon>Tritonibacter</taxon>
    </lineage>
</organism>
<gene>
    <name evidence="7" type="ORF">GG681_16355</name>
</gene>
<dbReference type="Gene3D" id="3.30.560.10">
    <property type="entry name" value="Glucose Oxidase, domain 3"/>
    <property type="match status" value="1"/>
</dbReference>
<evidence type="ECO:0000259" key="6">
    <source>
        <dbReference type="PROSITE" id="PS00624"/>
    </source>
</evidence>
<dbReference type="AlphaFoldDB" id="A0A844ANK5"/>
<evidence type="ECO:0000313" key="8">
    <source>
        <dbReference type="Proteomes" id="UP000436694"/>
    </source>
</evidence>
<evidence type="ECO:0000256" key="5">
    <source>
        <dbReference type="PIRSR" id="PIRSR000137-2"/>
    </source>
</evidence>
<comment type="similarity">
    <text evidence="2">Belongs to the GMC oxidoreductase family.</text>
</comment>
<dbReference type="PANTHER" id="PTHR11552">
    <property type="entry name" value="GLUCOSE-METHANOL-CHOLINE GMC OXIDOREDUCTASE"/>
    <property type="match status" value="1"/>
</dbReference>
<dbReference type="PROSITE" id="PS00624">
    <property type="entry name" value="GMC_OXRED_2"/>
    <property type="match status" value="1"/>
</dbReference>
<dbReference type="InterPro" id="IPR000172">
    <property type="entry name" value="GMC_OxRdtase_N"/>
</dbReference>
<evidence type="ECO:0000256" key="3">
    <source>
        <dbReference type="ARBA" id="ARBA00022630"/>
    </source>
</evidence>
<dbReference type="EMBL" id="WIXK01000012">
    <property type="protein sequence ID" value="MQY44220.1"/>
    <property type="molecule type" value="Genomic_DNA"/>
</dbReference>
<dbReference type="NCBIfam" id="NF002550">
    <property type="entry name" value="PRK02106.1"/>
    <property type="match status" value="1"/>
</dbReference>
<evidence type="ECO:0000313" key="7">
    <source>
        <dbReference type="EMBL" id="MQY44220.1"/>
    </source>
</evidence>
<feature type="domain" description="Glucose-methanol-choline oxidoreductase N-terminal" evidence="6">
    <location>
        <begin position="253"/>
        <end position="267"/>
    </location>
</feature>
<dbReference type="InterPro" id="IPR012132">
    <property type="entry name" value="GMC_OxRdtase"/>
</dbReference>
<protein>
    <submittedName>
        <fullName evidence="7">Choline dehydrogenase</fullName>
        <ecNumber evidence="7">1.1.99.1</ecNumber>
    </submittedName>
</protein>
<reference evidence="7 8" key="1">
    <citation type="submission" date="2019-10" db="EMBL/GenBank/DDBJ databases">
        <title>Epibacterium sp. nov., isolated from seawater.</title>
        <authorList>
            <person name="Zhang X."/>
            <person name="Li N."/>
        </authorList>
    </citation>
    <scope>NUCLEOTIDE SEQUENCE [LARGE SCALE GENOMIC DNA]</scope>
    <source>
        <strain evidence="7 8">SM1969</strain>
    </source>
</reference>
<dbReference type="Pfam" id="PF00732">
    <property type="entry name" value="GMC_oxred_N"/>
    <property type="match status" value="1"/>
</dbReference>
<dbReference type="PIRSF" id="PIRSF000137">
    <property type="entry name" value="Alcohol_oxidase"/>
    <property type="match status" value="1"/>
</dbReference>
<dbReference type="Gene3D" id="3.50.50.60">
    <property type="entry name" value="FAD/NAD(P)-binding domain"/>
    <property type="match status" value="1"/>
</dbReference>
<evidence type="ECO:0000256" key="1">
    <source>
        <dbReference type="ARBA" id="ARBA00001974"/>
    </source>
</evidence>
<dbReference type="EC" id="1.1.99.1" evidence="7"/>
<dbReference type="SUPFAM" id="SSF51905">
    <property type="entry name" value="FAD/NAD(P)-binding domain"/>
    <property type="match status" value="1"/>
</dbReference>
<dbReference type="GO" id="GO:0050660">
    <property type="term" value="F:flavin adenine dinucleotide binding"/>
    <property type="evidence" value="ECO:0007669"/>
    <property type="project" value="InterPro"/>
</dbReference>
<evidence type="ECO:0000256" key="2">
    <source>
        <dbReference type="ARBA" id="ARBA00010790"/>
    </source>
</evidence>
<comment type="cofactor">
    <cofactor evidence="1 5">
        <name>FAD</name>
        <dbReference type="ChEBI" id="CHEBI:57692"/>
    </cofactor>
</comment>
<dbReference type="InterPro" id="IPR007867">
    <property type="entry name" value="GMC_OxRtase_C"/>
</dbReference>
<keyword evidence="7" id="KW-0560">Oxidoreductase</keyword>
<keyword evidence="4 5" id="KW-0274">FAD</keyword>
<proteinExistence type="inferred from homology"/>
<accession>A0A844ANK5</accession>
<dbReference type="Proteomes" id="UP000436694">
    <property type="component" value="Unassembled WGS sequence"/>
</dbReference>
<comment type="caution">
    <text evidence="7">The sequence shown here is derived from an EMBL/GenBank/DDBJ whole genome shotgun (WGS) entry which is preliminary data.</text>
</comment>
<feature type="binding site" evidence="5">
    <location>
        <position position="83"/>
    </location>
    <ligand>
        <name>FAD</name>
        <dbReference type="ChEBI" id="CHEBI:57692"/>
    </ligand>
</feature>
<dbReference type="Pfam" id="PF05199">
    <property type="entry name" value="GMC_oxred_C"/>
    <property type="match status" value="1"/>
</dbReference>
<evidence type="ECO:0000256" key="4">
    <source>
        <dbReference type="ARBA" id="ARBA00022827"/>
    </source>
</evidence>
<dbReference type="GO" id="GO:0008812">
    <property type="term" value="F:choline dehydrogenase activity"/>
    <property type="evidence" value="ECO:0007669"/>
    <property type="project" value="UniProtKB-EC"/>
</dbReference>
<keyword evidence="8" id="KW-1185">Reference proteome</keyword>
<dbReference type="PANTHER" id="PTHR11552:SF147">
    <property type="entry name" value="CHOLINE DEHYDROGENASE, MITOCHONDRIAL"/>
    <property type="match status" value="1"/>
</dbReference>
<dbReference type="InterPro" id="IPR036188">
    <property type="entry name" value="FAD/NAD-bd_sf"/>
</dbReference>
<dbReference type="SUPFAM" id="SSF54373">
    <property type="entry name" value="FAD-linked reductases, C-terminal domain"/>
    <property type="match status" value="1"/>
</dbReference>